<dbReference type="PANTHER" id="PTHR42978">
    <property type="entry name" value="QUORUM-QUENCHING LACTONASE YTNP-RELATED-RELATED"/>
    <property type="match status" value="1"/>
</dbReference>
<dbReference type="Gene3D" id="3.60.15.10">
    <property type="entry name" value="Ribonuclease Z/Hydroxyacylglutathione hydrolase-like"/>
    <property type="match status" value="1"/>
</dbReference>
<dbReference type="InterPro" id="IPR036866">
    <property type="entry name" value="RibonucZ/Hydroxyglut_hydro"/>
</dbReference>
<dbReference type="RefSeq" id="WP_265960862.1">
    <property type="nucleotide sequence ID" value="NZ_JAPEVI010000001.1"/>
</dbReference>
<evidence type="ECO:0000313" key="8">
    <source>
        <dbReference type="Proteomes" id="UP001300261"/>
    </source>
</evidence>
<dbReference type="SMART" id="SM00849">
    <property type="entry name" value="Lactamase_B"/>
    <property type="match status" value="1"/>
</dbReference>
<evidence type="ECO:0000256" key="4">
    <source>
        <dbReference type="ARBA" id="ARBA00022801"/>
    </source>
</evidence>
<evidence type="ECO:0000256" key="1">
    <source>
        <dbReference type="ARBA" id="ARBA00001947"/>
    </source>
</evidence>
<keyword evidence="4" id="KW-0378">Hydrolase</keyword>
<evidence type="ECO:0000256" key="2">
    <source>
        <dbReference type="ARBA" id="ARBA00007749"/>
    </source>
</evidence>
<dbReference type="Pfam" id="PF00753">
    <property type="entry name" value="Lactamase_B"/>
    <property type="match status" value="1"/>
</dbReference>
<dbReference type="SUPFAM" id="SSF56281">
    <property type="entry name" value="Metallo-hydrolase/oxidoreductase"/>
    <property type="match status" value="1"/>
</dbReference>
<comment type="caution">
    <text evidence="7">The sequence shown here is derived from an EMBL/GenBank/DDBJ whole genome shotgun (WGS) entry which is preliminary data.</text>
</comment>
<keyword evidence="8" id="KW-1185">Reference proteome</keyword>
<keyword evidence="3" id="KW-0479">Metal-binding</keyword>
<gene>
    <name evidence="7" type="ORF">ON753_01910</name>
</gene>
<proteinExistence type="inferred from homology"/>
<evidence type="ECO:0000313" key="7">
    <source>
        <dbReference type="EMBL" id="MCX2721166.1"/>
    </source>
</evidence>
<protein>
    <submittedName>
        <fullName evidence="7">MBL fold metallo-hydrolase</fullName>
    </submittedName>
</protein>
<comment type="cofactor">
    <cofactor evidence="1">
        <name>Zn(2+)</name>
        <dbReference type="ChEBI" id="CHEBI:29105"/>
    </cofactor>
</comment>
<accession>A0ABT3QWD9</accession>
<organism evidence="7 8">
    <name type="scientific">Roseibium salinum</name>
    <dbReference type="NCBI Taxonomy" id="1604349"/>
    <lineage>
        <taxon>Bacteria</taxon>
        <taxon>Pseudomonadati</taxon>
        <taxon>Pseudomonadota</taxon>
        <taxon>Alphaproteobacteria</taxon>
        <taxon>Hyphomicrobiales</taxon>
        <taxon>Stappiaceae</taxon>
        <taxon>Roseibium</taxon>
    </lineage>
</organism>
<sequence>MVPQYEILVEGSSVAFQGGFFGISTIVLIRSGATLALFDCGHGVTRKLLLDALQHRGLAPKDIDLVILSHGHFDHVLNLDLFPEVPVVLSRDEYDYIQAPFESDWVTPRLLPMLLEGRELRLTAGEEEILPGVTAFPTPGHAPGHISLELPSPEGPVVLAADALKTAREASTGIPDLEFDPEKRGKKSLQDVLRRGRIIVPGHFPTIRTDEDGRISWTGIQEMPLLFR</sequence>
<evidence type="ECO:0000256" key="5">
    <source>
        <dbReference type="ARBA" id="ARBA00022833"/>
    </source>
</evidence>
<evidence type="ECO:0000259" key="6">
    <source>
        <dbReference type="SMART" id="SM00849"/>
    </source>
</evidence>
<feature type="domain" description="Metallo-beta-lactamase" evidence="6">
    <location>
        <begin position="23"/>
        <end position="203"/>
    </location>
</feature>
<dbReference type="Proteomes" id="UP001300261">
    <property type="component" value="Unassembled WGS sequence"/>
</dbReference>
<evidence type="ECO:0000256" key="3">
    <source>
        <dbReference type="ARBA" id="ARBA00022723"/>
    </source>
</evidence>
<comment type="similarity">
    <text evidence="2">Belongs to the metallo-beta-lactamase superfamily.</text>
</comment>
<dbReference type="EMBL" id="JAPEVI010000001">
    <property type="protein sequence ID" value="MCX2721166.1"/>
    <property type="molecule type" value="Genomic_DNA"/>
</dbReference>
<dbReference type="InterPro" id="IPR001279">
    <property type="entry name" value="Metallo-B-lactamas"/>
</dbReference>
<dbReference type="InterPro" id="IPR051013">
    <property type="entry name" value="MBL_superfamily_lactonases"/>
</dbReference>
<keyword evidence="5" id="KW-0862">Zinc</keyword>
<reference evidence="7 8" key="1">
    <citation type="journal article" date="2016" name="Int. J. Syst. Evol. Microbiol.">
        <title>Labrenzia salina sp. nov., isolated from the rhizosphere of the halophyte Arthrocnemum macrostachyum.</title>
        <authorList>
            <person name="Camacho M."/>
            <person name="Redondo-Gomez S."/>
            <person name="Rodriguez-Llorente I."/>
            <person name="Rohde M."/>
            <person name="Sproer C."/>
            <person name="Schumann P."/>
            <person name="Klenk H.P."/>
            <person name="Montero-Calasanz M.D.C."/>
        </authorList>
    </citation>
    <scope>NUCLEOTIDE SEQUENCE [LARGE SCALE GENOMIC DNA]</scope>
    <source>
        <strain evidence="7 8">DSM 29163</strain>
    </source>
</reference>
<dbReference type="PANTHER" id="PTHR42978:SF2">
    <property type="entry name" value="102 KBASES UNSTABLE REGION: FROM 1 TO 119443"/>
    <property type="match status" value="1"/>
</dbReference>
<name>A0ABT3QWD9_9HYPH</name>